<sequence>MISPIKSGITKLLASCVTNEESLDPLCTDESRIISSGKFVEAILESLIRRNDWPKVDEYLMKIVYKNFLDSISAVSGVPSGEINQAHPELALLPRQQHAYDLLLEGKYDEASDYYNENLAMLEKCRSKRVRAASSELKHHISNRTQAVNNDVDTGIAIKDYIYLYYPILRPDIRKRKCGRKPHEPWDFAWREGSGGFRCFACHKVFRRKPLGLVMIEAHFFFSRIRFAYLCIKKGRCQMALQLVQN</sequence>
<reference evidence="1" key="3">
    <citation type="submission" date="2015-04" db="UniProtKB">
        <authorList>
            <consortium name="EnsemblPlants"/>
        </authorList>
    </citation>
    <scope>IDENTIFICATION</scope>
</reference>
<dbReference type="Gramene" id="LPERR05G15750.1">
    <property type="protein sequence ID" value="LPERR05G15750.1"/>
    <property type="gene ID" value="LPERR05G15750"/>
</dbReference>
<dbReference type="AlphaFoldDB" id="A0A0D9WHJ6"/>
<protein>
    <submittedName>
        <fullName evidence="1">Uncharacterized protein</fullName>
    </submittedName>
</protein>
<reference evidence="1 2" key="1">
    <citation type="submission" date="2012-08" db="EMBL/GenBank/DDBJ databases">
        <title>Oryza genome evolution.</title>
        <authorList>
            <person name="Wing R.A."/>
        </authorList>
    </citation>
    <scope>NUCLEOTIDE SEQUENCE</scope>
</reference>
<proteinExistence type="predicted"/>
<dbReference type="eggNOG" id="ENOG502R7DF">
    <property type="taxonomic scope" value="Eukaryota"/>
</dbReference>
<evidence type="ECO:0000313" key="1">
    <source>
        <dbReference type="EnsemblPlants" id="LPERR05G15750.1"/>
    </source>
</evidence>
<name>A0A0D9WHJ6_9ORYZ</name>
<dbReference type="Proteomes" id="UP000032180">
    <property type="component" value="Chromosome 5"/>
</dbReference>
<organism evidence="1 2">
    <name type="scientific">Leersia perrieri</name>
    <dbReference type="NCBI Taxonomy" id="77586"/>
    <lineage>
        <taxon>Eukaryota</taxon>
        <taxon>Viridiplantae</taxon>
        <taxon>Streptophyta</taxon>
        <taxon>Embryophyta</taxon>
        <taxon>Tracheophyta</taxon>
        <taxon>Spermatophyta</taxon>
        <taxon>Magnoliopsida</taxon>
        <taxon>Liliopsida</taxon>
        <taxon>Poales</taxon>
        <taxon>Poaceae</taxon>
        <taxon>BOP clade</taxon>
        <taxon>Oryzoideae</taxon>
        <taxon>Oryzeae</taxon>
        <taxon>Oryzinae</taxon>
        <taxon>Leersia</taxon>
    </lineage>
</organism>
<keyword evidence="2" id="KW-1185">Reference proteome</keyword>
<dbReference type="EnsemblPlants" id="LPERR05G15750.1">
    <property type="protein sequence ID" value="LPERR05G15750.1"/>
    <property type="gene ID" value="LPERR05G15750"/>
</dbReference>
<reference evidence="2" key="2">
    <citation type="submission" date="2013-12" db="EMBL/GenBank/DDBJ databases">
        <authorList>
            <person name="Yu Y."/>
            <person name="Lee S."/>
            <person name="de Baynast K."/>
            <person name="Wissotski M."/>
            <person name="Liu L."/>
            <person name="Talag J."/>
            <person name="Goicoechea J."/>
            <person name="Angelova A."/>
            <person name="Jetty R."/>
            <person name="Kudrna D."/>
            <person name="Golser W."/>
            <person name="Rivera L."/>
            <person name="Zhang J."/>
            <person name="Wing R."/>
        </authorList>
    </citation>
    <scope>NUCLEOTIDE SEQUENCE</scope>
</reference>
<dbReference type="HOGENOM" id="CLU_1130499_0_0_1"/>
<accession>A0A0D9WHJ6</accession>
<evidence type="ECO:0000313" key="2">
    <source>
        <dbReference type="Proteomes" id="UP000032180"/>
    </source>
</evidence>